<evidence type="ECO:0000313" key="1">
    <source>
        <dbReference type="EMBL" id="GIE68575.1"/>
    </source>
</evidence>
<accession>A0ABQ4BEA2</accession>
<reference evidence="1 2" key="1">
    <citation type="submission" date="2021-01" db="EMBL/GenBank/DDBJ databases">
        <title>Whole genome shotgun sequence of Actinoplanes palleronii NBRC 14916.</title>
        <authorList>
            <person name="Komaki H."/>
            <person name="Tamura T."/>
        </authorList>
    </citation>
    <scope>NUCLEOTIDE SEQUENCE [LARGE SCALE GENOMIC DNA]</scope>
    <source>
        <strain evidence="1 2">NBRC 14916</strain>
    </source>
</reference>
<name>A0ABQ4BEA2_9ACTN</name>
<protein>
    <submittedName>
        <fullName evidence="1">Uncharacterized protein</fullName>
    </submittedName>
</protein>
<evidence type="ECO:0000313" key="2">
    <source>
        <dbReference type="Proteomes" id="UP000624709"/>
    </source>
</evidence>
<dbReference type="Proteomes" id="UP000624709">
    <property type="component" value="Unassembled WGS sequence"/>
</dbReference>
<comment type="caution">
    <text evidence="1">The sequence shown here is derived from an EMBL/GenBank/DDBJ whole genome shotgun (WGS) entry which is preliminary data.</text>
</comment>
<dbReference type="EMBL" id="BOMS01000069">
    <property type="protein sequence ID" value="GIE68575.1"/>
    <property type="molecule type" value="Genomic_DNA"/>
</dbReference>
<sequence length="72" mass="7888">MLSAPTSTNQNNWRGMVAFHEVERPGRTEALDMTERFRTAMVTAVVSTPLTAGVNGVDTVMRVTLCHRVVAV</sequence>
<gene>
    <name evidence="1" type="ORF">Apa02nite_046830</name>
</gene>
<keyword evidence="2" id="KW-1185">Reference proteome</keyword>
<organism evidence="1 2">
    <name type="scientific">Actinoplanes palleronii</name>
    <dbReference type="NCBI Taxonomy" id="113570"/>
    <lineage>
        <taxon>Bacteria</taxon>
        <taxon>Bacillati</taxon>
        <taxon>Actinomycetota</taxon>
        <taxon>Actinomycetes</taxon>
        <taxon>Micromonosporales</taxon>
        <taxon>Micromonosporaceae</taxon>
        <taxon>Actinoplanes</taxon>
    </lineage>
</organism>
<proteinExistence type="predicted"/>